<feature type="region of interest" description="Disordered" evidence="1">
    <location>
        <begin position="95"/>
        <end position="114"/>
    </location>
</feature>
<name>A0A085LKW6_9BILA</name>
<gene>
    <name evidence="2" type="ORF">M513_13504</name>
</gene>
<reference evidence="2 3" key="1">
    <citation type="journal article" date="2014" name="Nat. Genet.">
        <title>Genome and transcriptome of the porcine whipworm Trichuris suis.</title>
        <authorList>
            <person name="Jex A.R."/>
            <person name="Nejsum P."/>
            <person name="Schwarz E.M."/>
            <person name="Hu L."/>
            <person name="Young N.D."/>
            <person name="Hall R.S."/>
            <person name="Korhonen P.K."/>
            <person name="Liao S."/>
            <person name="Thamsborg S."/>
            <person name="Xia J."/>
            <person name="Xu P."/>
            <person name="Wang S."/>
            <person name="Scheerlinck J.P."/>
            <person name="Hofmann A."/>
            <person name="Sternberg P.W."/>
            <person name="Wang J."/>
            <person name="Gasser R.B."/>
        </authorList>
    </citation>
    <scope>NUCLEOTIDE SEQUENCE [LARGE SCALE GENOMIC DNA]</scope>
    <source>
        <strain evidence="2">DCEP-RM93M</strain>
    </source>
</reference>
<accession>A0A085LKW6</accession>
<keyword evidence="3" id="KW-1185">Reference proteome</keyword>
<protein>
    <submittedName>
        <fullName evidence="2">Uncharacterized protein</fullName>
    </submittedName>
</protein>
<organism evidence="2 3">
    <name type="scientific">Trichuris suis</name>
    <name type="common">pig whipworm</name>
    <dbReference type="NCBI Taxonomy" id="68888"/>
    <lineage>
        <taxon>Eukaryota</taxon>
        <taxon>Metazoa</taxon>
        <taxon>Ecdysozoa</taxon>
        <taxon>Nematoda</taxon>
        <taxon>Enoplea</taxon>
        <taxon>Dorylaimia</taxon>
        <taxon>Trichinellida</taxon>
        <taxon>Trichuridae</taxon>
        <taxon>Trichuris</taxon>
    </lineage>
</organism>
<dbReference type="EMBL" id="KL363452">
    <property type="protein sequence ID" value="KFD45612.1"/>
    <property type="molecule type" value="Genomic_DNA"/>
</dbReference>
<evidence type="ECO:0000256" key="1">
    <source>
        <dbReference type="SAM" id="MobiDB-lite"/>
    </source>
</evidence>
<dbReference type="Proteomes" id="UP000030764">
    <property type="component" value="Unassembled WGS sequence"/>
</dbReference>
<dbReference type="AlphaFoldDB" id="A0A085LKW6"/>
<sequence length="129" mass="14581">MRKRCKCNARAKKNECHAKPNNIGGAVAQKVVQHIKRFPLYMLDKCENTSTKLDAVTKPSGDKMQRVICEMLQYVKCCLDYLVSRLSHKNVDETDATLSSQLSETGEPEGAPSVNYNRLNKTYVSRWGV</sequence>
<evidence type="ECO:0000313" key="3">
    <source>
        <dbReference type="Proteomes" id="UP000030764"/>
    </source>
</evidence>
<proteinExistence type="predicted"/>
<evidence type="ECO:0000313" key="2">
    <source>
        <dbReference type="EMBL" id="KFD45612.1"/>
    </source>
</evidence>